<dbReference type="Proteomes" id="UP001432322">
    <property type="component" value="Unassembled WGS sequence"/>
</dbReference>
<feature type="non-terminal residue" evidence="1">
    <location>
        <position position="1"/>
    </location>
</feature>
<protein>
    <submittedName>
        <fullName evidence="1">Uncharacterized protein</fullName>
    </submittedName>
</protein>
<comment type="caution">
    <text evidence="1">The sequence shown here is derived from an EMBL/GenBank/DDBJ whole genome shotgun (WGS) entry which is preliminary data.</text>
</comment>
<dbReference type="EMBL" id="BTSY01000005">
    <property type="protein sequence ID" value="GMT29604.1"/>
    <property type="molecule type" value="Genomic_DNA"/>
</dbReference>
<evidence type="ECO:0000313" key="1">
    <source>
        <dbReference type="EMBL" id="GMT29604.1"/>
    </source>
</evidence>
<accession>A0AAV5WIJ0</accession>
<name>A0AAV5WIJ0_9BILA</name>
<reference evidence="1" key="1">
    <citation type="submission" date="2023-10" db="EMBL/GenBank/DDBJ databases">
        <title>Genome assembly of Pristionchus species.</title>
        <authorList>
            <person name="Yoshida K."/>
            <person name="Sommer R.J."/>
        </authorList>
    </citation>
    <scope>NUCLEOTIDE SEQUENCE</scope>
    <source>
        <strain evidence="1">RS5133</strain>
    </source>
</reference>
<dbReference type="AlphaFoldDB" id="A0AAV5WIJ0"/>
<gene>
    <name evidence="1" type="ORF">PFISCL1PPCAC_20901</name>
</gene>
<feature type="non-terminal residue" evidence="1">
    <location>
        <position position="82"/>
    </location>
</feature>
<evidence type="ECO:0000313" key="2">
    <source>
        <dbReference type="Proteomes" id="UP001432322"/>
    </source>
</evidence>
<organism evidence="1 2">
    <name type="scientific">Pristionchus fissidentatus</name>
    <dbReference type="NCBI Taxonomy" id="1538716"/>
    <lineage>
        <taxon>Eukaryota</taxon>
        <taxon>Metazoa</taxon>
        <taxon>Ecdysozoa</taxon>
        <taxon>Nematoda</taxon>
        <taxon>Chromadorea</taxon>
        <taxon>Rhabditida</taxon>
        <taxon>Rhabditina</taxon>
        <taxon>Diplogasteromorpha</taxon>
        <taxon>Diplogasteroidea</taxon>
        <taxon>Neodiplogasteridae</taxon>
        <taxon>Pristionchus</taxon>
    </lineage>
</organism>
<keyword evidence="2" id="KW-1185">Reference proteome</keyword>
<proteinExistence type="predicted"/>
<sequence length="82" mass="8984">FCSTINGNSPTLKSPTHTQDVHLVRHAKQSDKHFMTAISTRNNMIDAYEMNGKGLLKSISCESVRGKNGEILKITCSDAASF</sequence>